<dbReference type="EMBL" id="JBHSDT010000004">
    <property type="protein sequence ID" value="MFC4403053.1"/>
    <property type="molecule type" value="Genomic_DNA"/>
</dbReference>
<accession>A0ABV8WV96</accession>
<feature type="transmembrane region" description="Helical" evidence="8">
    <location>
        <begin position="59"/>
        <end position="78"/>
    </location>
</feature>
<keyword evidence="3" id="KW-1003">Cell membrane</keyword>
<keyword evidence="4 7" id="KW-0812">Transmembrane</keyword>
<comment type="caution">
    <text evidence="9">The sequence shown here is derived from an EMBL/GenBank/DDBJ whole genome shotgun (WGS) entry which is preliminary data.</text>
</comment>
<name>A0ABV8WV96_9BACI</name>
<dbReference type="PANTHER" id="PTHR30561:SF0">
    <property type="entry name" value="GUANIDINIUM EXPORTER"/>
    <property type="match status" value="1"/>
</dbReference>
<protein>
    <submittedName>
        <fullName evidence="9">DMT family transporter</fullName>
    </submittedName>
</protein>
<feature type="transmembrane region" description="Helical" evidence="8">
    <location>
        <begin position="6"/>
        <end position="23"/>
    </location>
</feature>
<dbReference type="SUPFAM" id="SSF103481">
    <property type="entry name" value="Multidrug resistance efflux transporter EmrE"/>
    <property type="match status" value="1"/>
</dbReference>
<dbReference type="InterPro" id="IPR037185">
    <property type="entry name" value="EmrE-like"/>
</dbReference>
<keyword evidence="6 8" id="KW-0472">Membrane</keyword>
<evidence type="ECO:0000256" key="6">
    <source>
        <dbReference type="ARBA" id="ARBA00023136"/>
    </source>
</evidence>
<dbReference type="Gene3D" id="1.10.3730.20">
    <property type="match status" value="1"/>
</dbReference>
<dbReference type="RefSeq" id="WP_390251230.1">
    <property type="nucleotide sequence ID" value="NZ_JBHSDT010000004.1"/>
</dbReference>
<proteinExistence type="inferred from homology"/>
<evidence type="ECO:0000256" key="2">
    <source>
        <dbReference type="ARBA" id="ARBA00022448"/>
    </source>
</evidence>
<dbReference type="Pfam" id="PF00893">
    <property type="entry name" value="Multi_Drug_Res"/>
    <property type="match status" value="1"/>
</dbReference>
<dbReference type="InterPro" id="IPR045324">
    <property type="entry name" value="Small_multidrug_res"/>
</dbReference>
<comment type="similarity">
    <text evidence="7">Belongs to the drug/metabolite transporter (DMT) superfamily. Small multidrug resistance (SMR) (TC 2.A.7.1) family.</text>
</comment>
<comment type="subcellular location">
    <subcellularLocation>
        <location evidence="1 7">Cell membrane</location>
        <topology evidence="1 7">Multi-pass membrane protein</topology>
    </subcellularLocation>
</comment>
<feature type="transmembrane region" description="Helical" evidence="8">
    <location>
        <begin position="87"/>
        <end position="103"/>
    </location>
</feature>
<evidence type="ECO:0000256" key="4">
    <source>
        <dbReference type="ARBA" id="ARBA00022692"/>
    </source>
</evidence>
<evidence type="ECO:0000256" key="8">
    <source>
        <dbReference type="SAM" id="Phobius"/>
    </source>
</evidence>
<evidence type="ECO:0000313" key="10">
    <source>
        <dbReference type="Proteomes" id="UP001595882"/>
    </source>
</evidence>
<keyword evidence="5 8" id="KW-1133">Transmembrane helix</keyword>
<reference evidence="10" key="1">
    <citation type="journal article" date="2019" name="Int. J. Syst. Evol. Microbiol.">
        <title>The Global Catalogue of Microorganisms (GCM) 10K type strain sequencing project: providing services to taxonomists for standard genome sequencing and annotation.</title>
        <authorList>
            <consortium name="The Broad Institute Genomics Platform"/>
            <consortium name="The Broad Institute Genome Sequencing Center for Infectious Disease"/>
            <person name="Wu L."/>
            <person name="Ma J."/>
        </authorList>
    </citation>
    <scope>NUCLEOTIDE SEQUENCE [LARGE SCALE GENOMIC DNA]</scope>
    <source>
        <strain evidence="10">CCUG 37865</strain>
    </source>
</reference>
<dbReference type="InterPro" id="IPR000390">
    <property type="entry name" value="Small_drug/metabolite_transptr"/>
</dbReference>
<dbReference type="Proteomes" id="UP001595882">
    <property type="component" value="Unassembled WGS sequence"/>
</dbReference>
<feature type="transmembrane region" description="Helical" evidence="8">
    <location>
        <begin position="32"/>
        <end position="53"/>
    </location>
</feature>
<evidence type="ECO:0000256" key="7">
    <source>
        <dbReference type="RuleBase" id="RU003942"/>
    </source>
</evidence>
<organism evidence="9 10">
    <name type="scientific">Gracilibacillus xinjiangensis</name>
    <dbReference type="NCBI Taxonomy" id="1193282"/>
    <lineage>
        <taxon>Bacteria</taxon>
        <taxon>Bacillati</taxon>
        <taxon>Bacillota</taxon>
        <taxon>Bacilli</taxon>
        <taxon>Bacillales</taxon>
        <taxon>Bacillaceae</taxon>
        <taxon>Gracilibacillus</taxon>
    </lineage>
</organism>
<evidence type="ECO:0000256" key="5">
    <source>
        <dbReference type="ARBA" id="ARBA00022989"/>
    </source>
</evidence>
<evidence type="ECO:0000313" key="9">
    <source>
        <dbReference type="EMBL" id="MFC4403053.1"/>
    </source>
</evidence>
<evidence type="ECO:0000256" key="3">
    <source>
        <dbReference type="ARBA" id="ARBA00022475"/>
    </source>
</evidence>
<sequence length="104" mass="11645">MEWFVLILSGLFEMFGVIMISRWHQTKKISDLLLLIFSFSMSFVGLSYALNYIAMGTAYAIWTGIGAAGSAIIGILFFHESKNIKRIFFLSLIILSVIGLKMLG</sequence>
<gene>
    <name evidence="9" type="ORF">ACFOY7_08190</name>
</gene>
<keyword evidence="10" id="KW-1185">Reference proteome</keyword>
<evidence type="ECO:0000256" key="1">
    <source>
        <dbReference type="ARBA" id="ARBA00004651"/>
    </source>
</evidence>
<keyword evidence="2" id="KW-0813">Transport</keyword>
<dbReference type="PANTHER" id="PTHR30561">
    <property type="entry name" value="SMR FAMILY PROTON-DEPENDENT DRUG EFFLUX TRANSPORTER SUGE"/>
    <property type="match status" value="1"/>
</dbReference>